<proteinExistence type="predicted"/>
<feature type="signal peptide" evidence="2">
    <location>
        <begin position="1"/>
        <end position="26"/>
    </location>
</feature>
<name>A0A2S8G025_9BACT</name>
<dbReference type="OrthoDB" id="276312at2"/>
<comment type="caution">
    <text evidence="3">The sequence shown here is derived from an EMBL/GenBank/DDBJ whole genome shotgun (WGS) entry which is preliminary data.</text>
</comment>
<dbReference type="AlphaFoldDB" id="A0A2S8G025"/>
<dbReference type="RefSeq" id="WP_105328870.1">
    <property type="nucleotide sequence ID" value="NZ_PUHY01000005.1"/>
</dbReference>
<evidence type="ECO:0000256" key="2">
    <source>
        <dbReference type="SAM" id="SignalP"/>
    </source>
</evidence>
<dbReference type="Proteomes" id="UP000238322">
    <property type="component" value="Unassembled WGS sequence"/>
</dbReference>
<dbReference type="EMBL" id="PUHY01000005">
    <property type="protein sequence ID" value="PQO37621.1"/>
    <property type="molecule type" value="Genomic_DNA"/>
</dbReference>
<reference evidence="3 4" key="1">
    <citation type="submission" date="2018-02" db="EMBL/GenBank/DDBJ databases">
        <title>Comparative genomes isolates from brazilian mangrove.</title>
        <authorList>
            <person name="Araujo J.E."/>
            <person name="Taketani R.G."/>
            <person name="Silva M.C.P."/>
            <person name="Loureco M.V."/>
            <person name="Andreote F.D."/>
        </authorList>
    </citation>
    <scope>NUCLEOTIDE SEQUENCE [LARGE SCALE GENOMIC DNA]</scope>
    <source>
        <strain evidence="3 4">Hex-1 MGV</strain>
    </source>
</reference>
<feature type="compositionally biased region" description="Acidic residues" evidence="1">
    <location>
        <begin position="282"/>
        <end position="316"/>
    </location>
</feature>
<evidence type="ECO:0000256" key="1">
    <source>
        <dbReference type="SAM" id="MobiDB-lite"/>
    </source>
</evidence>
<feature type="chain" id="PRO_5015462202" description="EF-hand domain-containing protein" evidence="2">
    <location>
        <begin position="27"/>
        <end position="352"/>
    </location>
</feature>
<organism evidence="3 4">
    <name type="scientific">Blastopirellula marina</name>
    <dbReference type="NCBI Taxonomy" id="124"/>
    <lineage>
        <taxon>Bacteria</taxon>
        <taxon>Pseudomonadati</taxon>
        <taxon>Planctomycetota</taxon>
        <taxon>Planctomycetia</taxon>
        <taxon>Pirellulales</taxon>
        <taxon>Pirellulaceae</taxon>
        <taxon>Blastopirellula</taxon>
    </lineage>
</organism>
<protein>
    <recommendedName>
        <fullName evidence="5">EF-hand domain-containing protein</fullName>
    </recommendedName>
</protein>
<evidence type="ECO:0000313" key="3">
    <source>
        <dbReference type="EMBL" id="PQO37621.1"/>
    </source>
</evidence>
<accession>A0A2S8G025</accession>
<evidence type="ECO:0008006" key="5">
    <source>
        <dbReference type="Google" id="ProtNLM"/>
    </source>
</evidence>
<keyword evidence="2" id="KW-0732">Signal</keyword>
<feature type="region of interest" description="Disordered" evidence="1">
    <location>
        <begin position="282"/>
        <end position="328"/>
    </location>
</feature>
<sequence>MRFHLCHPLSAIVFVSFVCVATFAHAQETAEETKVDLPKRWVLIACGLPGDDEHRVRLTKACRQLISGAETTLGASPEQIRILAGDETMKNDLANEAIDVGICTKETMPATLSELGGLAQRRDGCWVFLLGHSHLYGLESKFNVAGPDFHQAEFAQWAEVIQCQEQVFWVTMPVSGFWIKPLSNDTRVIVSATEADAEFTGTEMPYALASHLAGSGDYYQLEDVDKDRSLSLLDLYLSVNLEIDATFKTLDRLQTEHAQLEDNGDGRGKEVQLPYLPVVVEDPEVTEDDEDVTEEIAAEDEEPNEDEAASNDDASVEETPINPFGVRPEVTIQFESNMDGYRAQRILLRRPQ</sequence>
<gene>
    <name evidence="3" type="ORF">C5Y83_06660</name>
</gene>
<evidence type="ECO:0000313" key="4">
    <source>
        <dbReference type="Proteomes" id="UP000238322"/>
    </source>
</evidence>